<dbReference type="Proteomes" id="UP000677228">
    <property type="component" value="Unassembled WGS sequence"/>
</dbReference>
<dbReference type="EMBL" id="CAJOBA010034425">
    <property type="protein sequence ID" value="CAF3985095.1"/>
    <property type="molecule type" value="Genomic_DNA"/>
</dbReference>
<evidence type="ECO:0000259" key="13">
    <source>
        <dbReference type="PROSITE" id="PS50081"/>
    </source>
</evidence>
<dbReference type="GO" id="GO:0046872">
    <property type="term" value="F:metal ion binding"/>
    <property type="evidence" value="ECO:0007669"/>
    <property type="project" value="UniProtKB-KW"/>
</dbReference>
<dbReference type="InterPro" id="IPR046349">
    <property type="entry name" value="C1-like_sf"/>
</dbReference>
<dbReference type="EC" id="2.7.11.1" evidence="1"/>
<dbReference type="InterPro" id="IPR020454">
    <property type="entry name" value="DAG/PE-bd"/>
</dbReference>
<feature type="domain" description="Protein kinase" evidence="12">
    <location>
        <begin position="360"/>
        <end position="482"/>
    </location>
</feature>
<feature type="domain" description="Phorbol-ester/DAG-type" evidence="13">
    <location>
        <begin position="159"/>
        <end position="209"/>
    </location>
</feature>
<dbReference type="PRINTS" id="PR00008">
    <property type="entry name" value="DAGPEDOMAIN"/>
</dbReference>
<dbReference type="PROSITE" id="PS50011">
    <property type="entry name" value="PROTEIN_KINASE_DOM"/>
    <property type="match status" value="1"/>
</dbReference>
<dbReference type="PANTHER" id="PTHR24356">
    <property type="entry name" value="SERINE/THREONINE-PROTEIN KINASE"/>
    <property type="match status" value="1"/>
</dbReference>
<evidence type="ECO:0000256" key="5">
    <source>
        <dbReference type="ARBA" id="ARBA00022741"/>
    </source>
</evidence>
<dbReference type="Gene3D" id="1.10.510.10">
    <property type="entry name" value="Transferase(Phosphotransferase) domain 1"/>
    <property type="match status" value="1"/>
</dbReference>
<dbReference type="AlphaFoldDB" id="A0A8S2EAS6"/>
<dbReference type="SUPFAM" id="SSF56112">
    <property type="entry name" value="Protein kinase-like (PK-like)"/>
    <property type="match status" value="1"/>
</dbReference>
<dbReference type="Gene3D" id="3.30.200.20">
    <property type="entry name" value="Phosphorylase Kinase, domain 1"/>
    <property type="match status" value="1"/>
</dbReference>
<keyword evidence="5 11" id="KW-0547">Nucleotide-binding</keyword>
<reference evidence="14" key="1">
    <citation type="submission" date="2021-02" db="EMBL/GenBank/DDBJ databases">
        <authorList>
            <person name="Nowell W R."/>
        </authorList>
    </citation>
    <scope>NUCLEOTIDE SEQUENCE</scope>
</reference>
<dbReference type="InterPro" id="IPR000719">
    <property type="entry name" value="Prot_kinase_dom"/>
</dbReference>
<sequence>MSQAQHAPSFMSQTSSTTENHPFLRIQILSFQVNNQQIDLTTVKTQVELKQKEQSSQNEREIRVKFPQYFEKDQCIPFDAGLLTKRQITIRIATKTANEATAIPIYEYRADLDYHFSPNASANMIIKYKDPSGRTINNSTQMHGNRIAERRQHIQKHFGHEFVAKIFKTPTFCSVCSEFLWGFRYQGYQCQRCDCVVHKACYNQFASPCKGKKYPELKIDVAHHFEPQSFTLKPVFCDHDGSFIKPGHAHKCTRMKLYFSKILYELDRVNNVSDCPMVVHRRCRDKVGNYCGVEENVFALYEKWKENYDQDDLHTYNSDLYNIYYNLEQADKRGAVQDEMERISRDYHPNVTIGMKVEEFQFIKPLGNGMNGSVYLVKRDRDHFAMKILRKNVVLEGQDVGYVMTERKILVASQNNPFIVQLLYSFQNADRLFFLMEVARGGNFYRLLQRQAHSHSPFSYNRIQFHSGEIACALQYLHSKRV</sequence>
<feature type="domain" description="Phorbol-ester/DAG-type" evidence="13">
    <location>
        <begin position="222"/>
        <end position="291"/>
    </location>
</feature>
<evidence type="ECO:0000256" key="9">
    <source>
        <dbReference type="ARBA" id="ARBA00047899"/>
    </source>
</evidence>
<evidence type="ECO:0000256" key="8">
    <source>
        <dbReference type="ARBA" id="ARBA00022840"/>
    </source>
</evidence>
<dbReference type="GO" id="GO:0035556">
    <property type="term" value="P:intracellular signal transduction"/>
    <property type="evidence" value="ECO:0007669"/>
    <property type="project" value="TreeGrafter"/>
</dbReference>
<protein>
    <recommendedName>
        <fullName evidence="1">non-specific serine/threonine protein kinase</fullName>
        <ecNumber evidence="1">2.7.11.1</ecNumber>
    </recommendedName>
</protein>
<evidence type="ECO:0000256" key="7">
    <source>
        <dbReference type="ARBA" id="ARBA00022833"/>
    </source>
</evidence>
<dbReference type="SUPFAM" id="SSF57889">
    <property type="entry name" value="Cysteine-rich domain"/>
    <property type="match status" value="2"/>
</dbReference>
<dbReference type="Proteomes" id="UP000682733">
    <property type="component" value="Unassembled WGS sequence"/>
</dbReference>
<dbReference type="InterPro" id="IPR050236">
    <property type="entry name" value="Ser_Thr_kinase_AGC"/>
</dbReference>
<evidence type="ECO:0000256" key="1">
    <source>
        <dbReference type="ARBA" id="ARBA00012513"/>
    </source>
</evidence>
<dbReference type="InterPro" id="IPR017441">
    <property type="entry name" value="Protein_kinase_ATP_BS"/>
</dbReference>
<evidence type="ECO:0000256" key="3">
    <source>
        <dbReference type="ARBA" id="ARBA00022679"/>
    </source>
</evidence>
<evidence type="ECO:0000256" key="6">
    <source>
        <dbReference type="ARBA" id="ARBA00022777"/>
    </source>
</evidence>
<comment type="caution">
    <text evidence="14">The sequence shown here is derived from an EMBL/GenBank/DDBJ whole genome shotgun (WGS) entry which is preliminary data.</text>
</comment>
<dbReference type="InterPro" id="IPR002219">
    <property type="entry name" value="PKC_DAG/PE"/>
</dbReference>
<keyword evidence="6" id="KW-0418">Kinase</keyword>
<dbReference type="SMART" id="SM00220">
    <property type="entry name" value="S_TKc"/>
    <property type="match status" value="1"/>
</dbReference>
<dbReference type="SMART" id="SM00109">
    <property type="entry name" value="C1"/>
    <property type="match status" value="2"/>
</dbReference>
<dbReference type="GO" id="GO:0005524">
    <property type="term" value="F:ATP binding"/>
    <property type="evidence" value="ECO:0007669"/>
    <property type="project" value="UniProtKB-UniRule"/>
</dbReference>
<dbReference type="Pfam" id="PF00130">
    <property type="entry name" value="C1_1"/>
    <property type="match status" value="1"/>
</dbReference>
<organism evidence="14 16">
    <name type="scientific">Didymodactylos carnosus</name>
    <dbReference type="NCBI Taxonomy" id="1234261"/>
    <lineage>
        <taxon>Eukaryota</taxon>
        <taxon>Metazoa</taxon>
        <taxon>Spiralia</taxon>
        <taxon>Gnathifera</taxon>
        <taxon>Rotifera</taxon>
        <taxon>Eurotatoria</taxon>
        <taxon>Bdelloidea</taxon>
        <taxon>Philodinida</taxon>
        <taxon>Philodinidae</taxon>
        <taxon>Didymodactylos</taxon>
    </lineage>
</organism>
<evidence type="ECO:0000256" key="11">
    <source>
        <dbReference type="PROSITE-ProRule" id="PRU10141"/>
    </source>
</evidence>
<keyword evidence="3" id="KW-0808">Transferase</keyword>
<dbReference type="PROSITE" id="PS50081">
    <property type="entry name" value="ZF_DAG_PE_2"/>
    <property type="match status" value="2"/>
</dbReference>
<feature type="non-terminal residue" evidence="14">
    <location>
        <position position="1"/>
    </location>
</feature>
<dbReference type="Gene3D" id="3.30.60.20">
    <property type="match status" value="2"/>
</dbReference>
<evidence type="ECO:0000256" key="2">
    <source>
        <dbReference type="ARBA" id="ARBA00022527"/>
    </source>
</evidence>
<dbReference type="PANTHER" id="PTHR24356:SF407">
    <property type="entry name" value="RAC SERINE_THREONINE-PROTEIN KINASE"/>
    <property type="match status" value="1"/>
</dbReference>
<comment type="catalytic activity">
    <reaction evidence="10">
        <text>L-seryl-[protein] + ATP = O-phospho-L-seryl-[protein] + ADP + H(+)</text>
        <dbReference type="Rhea" id="RHEA:17989"/>
        <dbReference type="Rhea" id="RHEA-COMP:9863"/>
        <dbReference type="Rhea" id="RHEA-COMP:11604"/>
        <dbReference type="ChEBI" id="CHEBI:15378"/>
        <dbReference type="ChEBI" id="CHEBI:29999"/>
        <dbReference type="ChEBI" id="CHEBI:30616"/>
        <dbReference type="ChEBI" id="CHEBI:83421"/>
        <dbReference type="ChEBI" id="CHEBI:456216"/>
        <dbReference type="EC" id="2.7.11.1"/>
    </reaction>
</comment>
<evidence type="ECO:0000256" key="10">
    <source>
        <dbReference type="ARBA" id="ARBA00048679"/>
    </source>
</evidence>
<dbReference type="InterPro" id="IPR011009">
    <property type="entry name" value="Kinase-like_dom_sf"/>
</dbReference>
<evidence type="ECO:0000259" key="12">
    <source>
        <dbReference type="PROSITE" id="PS50011"/>
    </source>
</evidence>
<evidence type="ECO:0000313" key="16">
    <source>
        <dbReference type="Proteomes" id="UP000677228"/>
    </source>
</evidence>
<comment type="catalytic activity">
    <reaction evidence="9">
        <text>L-threonyl-[protein] + ATP = O-phospho-L-threonyl-[protein] + ADP + H(+)</text>
        <dbReference type="Rhea" id="RHEA:46608"/>
        <dbReference type="Rhea" id="RHEA-COMP:11060"/>
        <dbReference type="Rhea" id="RHEA-COMP:11605"/>
        <dbReference type="ChEBI" id="CHEBI:15378"/>
        <dbReference type="ChEBI" id="CHEBI:30013"/>
        <dbReference type="ChEBI" id="CHEBI:30616"/>
        <dbReference type="ChEBI" id="CHEBI:61977"/>
        <dbReference type="ChEBI" id="CHEBI:456216"/>
        <dbReference type="EC" id="2.7.11.1"/>
    </reaction>
</comment>
<dbReference type="GO" id="GO:0004674">
    <property type="term" value="F:protein serine/threonine kinase activity"/>
    <property type="evidence" value="ECO:0007669"/>
    <property type="project" value="UniProtKB-KW"/>
</dbReference>
<evidence type="ECO:0000256" key="4">
    <source>
        <dbReference type="ARBA" id="ARBA00022723"/>
    </source>
</evidence>
<dbReference type="PROSITE" id="PS00107">
    <property type="entry name" value="PROTEIN_KINASE_ATP"/>
    <property type="match status" value="1"/>
</dbReference>
<gene>
    <name evidence="14" type="ORF">OVA965_LOCUS22711</name>
    <name evidence="15" type="ORF">TMI583_LOCUS23425</name>
</gene>
<feature type="binding site" evidence="11">
    <location>
        <position position="387"/>
    </location>
    <ligand>
        <name>ATP</name>
        <dbReference type="ChEBI" id="CHEBI:30616"/>
    </ligand>
</feature>
<evidence type="ECO:0000313" key="14">
    <source>
        <dbReference type="EMBL" id="CAF1173856.1"/>
    </source>
</evidence>
<keyword evidence="4" id="KW-0479">Metal-binding</keyword>
<accession>A0A8S2EAS6</accession>
<keyword evidence="8 11" id="KW-0067">ATP-binding</keyword>
<keyword evidence="2" id="KW-0723">Serine/threonine-protein kinase</keyword>
<name>A0A8S2EAS6_9BILA</name>
<dbReference type="EMBL" id="CAJNOK010012902">
    <property type="protein sequence ID" value="CAF1173856.1"/>
    <property type="molecule type" value="Genomic_DNA"/>
</dbReference>
<dbReference type="PROSITE" id="PS00479">
    <property type="entry name" value="ZF_DAG_PE_1"/>
    <property type="match status" value="1"/>
</dbReference>
<evidence type="ECO:0000313" key="15">
    <source>
        <dbReference type="EMBL" id="CAF3985095.1"/>
    </source>
</evidence>
<proteinExistence type="predicted"/>
<keyword evidence="7" id="KW-0862">Zinc</keyword>
<dbReference type="Pfam" id="PF00069">
    <property type="entry name" value="Pkinase"/>
    <property type="match status" value="1"/>
</dbReference>